<comment type="caution">
    <text evidence="1">The sequence shown here is derived from an EMBL/GenBank/DDBJ whole genome shotgun (WGS) entry which is preliminary data.</text>
</comment>
<dbReference type="Proteomes" id="UP000095759">
    <property type="component" value="Unassembled WGS sequence"/>
</dbReference>
<evidence type="ECO:0000313" key="1">
    <source>
        <dbReference type="EMBL" id="OEJ23228.1"/>
    </source>
</evidence>
<sequence>MDTARWLDSRYKRMWADEPHAVTAGLDATRHPGTDAYEAAQRKRGTSLHARLLELREQAKALDAQYHGLKDAEDEDGLLRLAGVLTATAANHDARAAVYDQLVTAEPSLSDEHRGEAEHHAEDGQVLRPARRCLLPAVRVQLLDRRQRLALVS</sequence>
<gene>
    <name evidence="1" type="ORF">AS594_00560</name>
</gene>
<reference evidence="1 2" key="1">
    <citation type="submission" date="2016-08" db="EMBL/GenBank/DDBJ databases">
        <title>Complete genome sequence of Streptomyces agglomeratus strain 6-3-2, a novel anti-MRSA actinomycete isolated from Wuli of Tebit, China.</title>
        <authorList>
            <person name="Chen X."/>
        </authorList>
    </citation>
    <scope>NUCLEOTIDE SEQUENCE [LARGE SCALE GENOMIC DNA]</scope>
    <source>
        <strain evidence="1 2">6-3-2</strain>
    </source>
</reference>
<dbReference type="RefSeq" id="WP_069925134.1">
    <property type="nucleotide sequence ID" value="NZ_MEHI01000001.1"/>
</dbReference>
<keyword evidence="2" id="KW-1185">Reference proteome</keyword>
<proteinExistence type="predicted"/>
<dbReference type="EMBL" id="MEHJ01000001">
    <property type="protein sequence ID" value="OEJ23228.1"/>
    <property type="molecule type" value="Genomic_DNA"/>
</dbReference>
<dbReference type="OrthoDB" id="4335157at2"/>
<protein>
    <submittedName>
        <fullName evidence="1">Uncharacterized protein</fullName>
    </submittedName>
</protein>
<accession>A0A1E5P0Z6</accession>
<dbReference type="AlphaFoldDB" id="A0A1E5P0Z6"/>
<organism evidence="1 2">
    <name type="scientific">Streptomyces agglomeratus</name>
    <dbReference type="NCBI Taxonomy" id="285458"/>
    <lineage>
        <taxon>Bacteria</taxon>
        <taxon>Bacillati</taxon>
        <taxon>Actinomycetota</taxon>
        <taxon>Actinomycetes</taxon>
        <taxon>Kitasatosporales</taxon>
        <taxon>Streptomycetaceae</taxon>
        <taxon>Streptomyces</taxon>
    </lineage>
</organism>
<name>A0A1E5P0Z6_9ACTN</name>
<evidence type="ECO:0000313" key="2">
    <source>
        <dbReference type="Proteomes" id="UP000095759"/>
    </source>
</evidence>